<comment type="similarity">
    <text evidence="1">Belongs to the WrbA family.</text>
</comment>
<name>A0AA35CIY4_9FIRM</name>
<feature type="domain" description="Flavodoxin-like" evidence="2">
    <location>
        <begin position="5"/>
        <end position="193"/>
    </location>
</feature>
<dbReference type="FunFam" id="3.40.50.360:FF:000001">
    <property type="entry name" value="NAD(P)H dehydrogenase (Quinone) FQR1-like"/>
    <property type="match status" value="1"/>
</dbReference>
<sequence>MKPKVAVIYYSSTGTIYRLAQEVVAGAQETGAVVKLCKVKELAPPEAINSRPDWKRHLDETANIPEATLSDLEWADAYAFGTPTRYGNVAAQLKQFLDTTGPLWAQGKLMNKAATCFTSAQNSHGGQEATILALYHTLAHWGCIIVPPGYTDPIQFQAGGNPYGVSATVPEGPDGQIPAPVLQAARFQGKRLATVAGWILAGRGAGVTA</sequence>
<dbReference type="InterPro" id="IPR008254">
    <property type="entry name" value="Flavodoxin/NO_synth"/>
</dbReference>
<reference evidence="3" key="1">
    <citation type="submission" date="2022-03" db="EMBL/GenBank/DDBJ databases">
        <title>Complete genome sequence of Caldinitratiruptor microaerophilus.</title>
        <authorList>
            <person name="Mukaiyama R."/>
            <person name="Nishiyama T."/>
            <person name="Ueda K."/>
        </authorList>
    </citation>
    <scope>NUCLEOTIDE SEQUENCE</scope>
    <source>
        <strain evidence="3">JCM 16183</strain>
    </source>
</reference>
<gene>
    <name evidence="3" type="primary">wrbA</name>
    <name evidence="3" type="ORF">caldi_02880</name>
</gene>
<evidence type="ECO:0000259" key="2">
    <source>
        <dbReference type="PROSITE" id="PS50902"/>
    </source>
</evidence>
<proteinExistence type="inferred from homology"/>
<dbReference type="InterPro" id="IPR005025">
    <property type="entry name" value="FMN_Rdtase-like_dom"/>
</dbReference>
<accession>A0AA35CIY4</accession>
<protein>
    <submittedName>
        <fullName evidence="3">Trp repressor-binding protein WrbA</fullName>
    </submittedName>
</protein>
<dbReference type="Pfam" id="PF03358">
    <property type="entry name" value="FMN_red"/>
    <property type="match status" value="1"/>
</dbReference>
<dbReference type="GO" id="GO:0003955">
    <property type="term" value="F:NAD(P)H dehydrogenase (quinone) activity"/>
    <property type="evidence" value="ECO:0007669"/>
    <property type="project" value="InterPro"/>
</dbReference>
<dbReference type="InterPro" id="IPR010089">
    <property type="entry name" value="Flavoprotein_WrbA-like"/>
</dbReference>
<keyword evidence="4" id="KW-1185">Reference proteome</keyword>
<evidence type="ECO:0000313" key="4">
    <source>
        <dbReference type="Proteomes" id="UP001163687"/>
    </source>
</evidence>
<evidence type="ECO:0000256" key="1">
    <source>
        <dbReference type="ARBA" id="ARBA00006961"/>
    </source>
</evidence>
<dbReference type="PANTHER" id="PTHR30546">
    <property type="entry name" value="FLAVODOXIN-RELATED PROTEIN WRBA-RELATED"/>
    <property type="match status" value="1"/>
</dbReference>
<dbReference type="AlphaFoldDB" id="A0AA35CIY4"/>
<dbReference type="PANTHER" id="PTHR30546:SF23">
    <property type="entry name" value="FLAVOPROTEIN-LIKE PROTEIN YCP4-RELATED"/>
    <property type="match status" value="1"/>
</dbReference>
<dbReference type="GO" id="GO:0010181">
    <property type="term" value="F:FMN binding"/>
    <property type="evidence" value="ECO:0007669"/>
    <property type="project" value="InterPro"/>
</dbReference>
<evidence type="ECO:0000313" key="3">
    <source>
        <dbReference type="EMBL" id="BDG59198.1"/>
    </source>
</evidence>
<dbReference type="GO" id="GO:0016020">
    <property type="term" value="C:membrane"/>
    <property type="evidence" value="ECO:0007669"/>
    <property type="project" value="TreeGrafter"/>
</dbReference>
<dbReference type="PROSITE" id="PS50902">
    <property type="entry name" value="FLAVODOXIN_LIKE"/>
    <property type="match status" value="1"/>
</dbReference>
<dbReference type="Gene3D" id="3.40.50.360">
    <property type="match status" value="1"/>
</dbReference>
<dbReference type="NCBIfam" id="TIGR01755">
    <property type="entry name" value="flav_wrbA"/>
    <property type="match status" value="1"/>
</dbReference>
<dbReference type="NCBIfam" id="NF002999">
    <property type="entry name" value="PRK03767.1"/>
    <property type="match status" value="1"/>
</dbReference>
<dbReference type="SUPFAM" id="SSF52218">
    <property type="entry name" value="Flavoproteins"/>
    <property type="match status" value="1"/>
</dbReference>
<dbReference type="KEGG" id="cmic:caldi_02880"/>
<organism evidence="3 4">
    <name type="scientific">Caldinitratiruptor microaerophilus</name>
    <dbReference type="NCBI Taxonomy" id="671077"/>
    <lineage>
        <taxon>Bacteria</taxon>
        <taxon>Bacillati</taxon>
        <taxon>Bacillota</taxon>
        <taxon>Clostridia</taxon>
        <taxon>Eubacteriales</taxon>
        <taxon>Symbiobacteriaceae</taxon>
        <taxon>Caldinitratiruptor</taxon>
    </lineage>
</organism>
<dbReference type="EMBL" id="AP025628">
    <property type="protein sequence ID" value="BDG59198.1"/>
    <property type="molecule type" value="Genomic_DNA"/>
</dbReference>
<dbReference type="Proteomes" id="UP001163687">
    <property type="component" value="Chromosome"/>
</dbReference>
<dbReference type="InterPro" id="IPR029039">
    <property type="entry name" value="Flavoprotein-like_sf"/>
</dbReference>
<dbReference type="RefSeq" id="WP_264843317.1">
    <property type="nucleotide sequence ID" value="NZ_AP025628.1"/>
</dbReference>